<dbReference type="InterPro" id="IPR036249">
    <property type="entry name" value="Thioredoxin-like_sf"/>
</dbReference>
<comment type="caution">
    <text evidence="2">The sequence shown here is derived from an EMBL/GenBank/DDBJ whole genome shotgun (WGS) entry which is preliminary data.</text>
</comment>
<dbReference type="Proteomes" id="UP000642571">
    <property type="component" value="Unassembled WGS sequence"/>
</dbReference>
<dbReference type="RefSeq" id="WP_188651557.1">
    <property type="nucleotide sequence ID" value="NZ_BMIN01000003.1"/>
</dbReference>
<dbReference type="CDD" id="cd03032">
    <property type="entry name" value="ArsC_Spx"/>
    <property type="match status" value="1"/>
</dbReference>
<accession>A0ABQ1PW27</accession>
<dbReference type="Gene3D" id="3.40.30.10">
    <property type="entry name" value="Glutaredoxin"/>
    <property type="match status" value="1"/>
</dbReference>
<dbReference type="Pfam" id="PF03960">
    <property type="entry name" value="ArsC"/>
    <property type="match status" value="1"/>
</dbReference>
<organism evidence="2 3">
    <name type="scientific">Pontibacillus salipaludis</name>
    <dbReference type="NCBI Taxonomy" id="1697394"/>
    <lineage>
        <taxon>Bacteria</taxon>
        <taxon>Bacillati</taxon>
        <taxon>Bacillota</taxon>
        <taxon>Bacilli</taxon>
        <taxon>Bacillales</taxon>
        <taxon>Bacillaceae</taxon>
        <taxon>Pontibacillus</taxon>
    </lineage>
</organism>
<keyword evidence="3" id="KW-1185">Reference proteome</keyword>
<reference evidence="3" key="1">
    <citation type="journal article" date="2019" name="Int. J. Syst. Evol. Microbiol.">
        <title>The Global Catalogue of Microorganisms (GCM) 10K type strain sequencing project: providing services to taxonomists for standard genome sequencing and annotation.</title>
        <authorList>
            <consortium name="The Broad Institute Genomics Platform"/>
            <consortium name="The Broad Institute Genome Sequencing Center for Infectious Disease"/>
            <person name="Wu L."/>
            <person name="Ma J."/>
        </authorList>
    </citation>
    <scope>NUCLEOTIDE SEQUENCE [LARGE SCALE GENOMIC DNA]</scope>
    <source>
        <strain evidence="3">CGMCC 1.15353</strain>
    </source>
</reference>
<dbReference type="InterPro" id="IPR006504">
    <property type="entry name" value="Tscrpt_reg_Spx/MgsR"/>
</dbReference>
<evidence type="ECO:0000313" key="3">
    <source>
        <dbReference type="Proteomes" id="UP000642571"/>
    </source>
</evidence>
<sequence length="128" mass="14717">MSDLKFYTYPSCTSCRRTKAWLKDQEVPFSERHIFRETPTYEELLQILSLTTEGIDEILATRGKTYKSLNVDVEDLSVSEFISLVMNEPKLLRRPILTDGKKLVVGYNEDGLKSITKVKQMPPLTKIS</sequence>
<gene>
    <name evidence="2" type="primary">mgsR</name>
    <name evidence="2" type="ORF">GCM10011389_10640</name>
</gene>
<dbReference type="SUPFAM" id="SSF52833">
    <property type="entry name" value="Thioredoxin-like"/>
    <property type="match status" value="1"/>
</dbReference>
<dbReference type="EMBL" id="BMIN01000003">
    <property type="protein sequence ID" value="GGD05011.1"/>
    <property type="molecule type" value="Genomic_DNA"/>
</dbReference>
<name>A0ABQ1PW27_9BACI</name>
<dbReference type="PANTHER" id="PTHR30041">
    <property type="entry name" value="ARSENATE REDUCTASE"/>
    <property type="match status" value="1"/>
</dbReference>
<comment type="similarity">
    <text evidence="1">Belongs to the ArsC family.</text>
</comment>
<protein>
    <submittedName>
        <fullName evidence="2">Regulatory protein MgsR</fullName>
    </submittedName>
</protein>
<dbReference type="PROSITE" id="PS51353">
    <property type="entry name" value="ARSC"/>
    <property type="match status" value="1"/>
</dbReference>
<dbReference type="InterPro" id="IPR006660">
    <property type="entry name" value="Arsenate_reductase-like"/>
</dbReference>
<dbReference type="NCBIfam" id="TIGR01617">
    <property type="entry name" value="arsC_related"/>
    <property type="match status" value="1"/>
</dbReference>
<evidence type="ECO:0000313" key="2">
    <source>
        <dbReference type="EMBL" id="GGD05011.1"/>
    </source>
</evidence>
<dbReference type="PANTHER" id="PTHR30041:SF7">
    <property type="entry name" value="GLOBAL TRANSCRIPTIONAL REGULATOR SPX"/>
    <property type="match status" value="1"/>
</dbReference>
<proteinExistence type="inferred from homology"/>
<dbReference type="NCBIfam" id="NF002459">
    <property type="entry name" value="PRK01655.1"/>
    <property type="match status" value="1"/>
</dbReference>
<evidence type="ECO:0000256" key="1">
    <source>
        <dbReference type="PROSITE-ProRule" id="PRU01282"/>
    </source>
</evidence>